<accession>A0A0R0JFU7</accession>
<dbReference type="Gramene" id="KRH53431">
    <property type="protein sequence ID" value="KRH53431"/>
    <property type="gene ID" value="GLYMA_06G125000"/>
</dbReference>
<evidence type="ECO:0000313" key="3">
    <source>
        <dbReference type="EnsemblPlants" id="KRH53431"/>
    </source>
</evidence>
<keyword evidence="4" id="KW-1185">Reference proteome</keyword>
<feature type="transmembrane region" description="Helical" evidence="1">
    <location>
        <begin position="40"/>
        <end position="58"/>
    </location>
</feature>
<keyword evidence="1" id="KW-0812">Transmembrane</keyword>
<gene>
    <name evidence="2" type="ORF">GLYMA_06G125000</name>
</gene>
<dbReference type="EMBL" id="CM000839">
    <property type="protein sequence ID" value="KRH53431.1"/>
    <property type="molecule type" value="Genomic_DNA"/>
</dbReference>
<evidence type="ECO:0000256" key="1">
    <source>
        <dbReference type="SAM" id="Phobius"/>
    </source>
</evidence>
<reference evidence="3" key="2">
    <citation type="submission" date="2018-02" db="UniProtKB">
        <authorList>
            <consortium name="EnsemblPlants"/>
        </authorList>
    </citation>
    <scope>IDENTIFICATION</scope>
    <source>
        <strain evidence="3">Williams 82</strain>
    </source>
</reference>
<name>A0A0R0JFU7_SOYBN</name>
<evidence type="ECO:0000313" key="2">
    <source>
        <dbReference type="EMBL" id="KRH53431.1"/>
    </source>
</evidence>
<sequence>MMIGWFYVDFSTNYCGLLCFSSFLFKLIWFIFCCLINDNVIAWIMPLLCAALLVRFMIKFAIKNLELLQFWTDKCCNCTCSCYRLSVIQQSV</sequence>
<dbReference type="InParanoid" id="A0A0R0JFU7"/>
<evidence type="ECO:0000313" key="4">
    <source>
        <dbReference type="Proteomes" id="UP000008827"/>
    </source>
</evidence>
<dbReference type="EnsemblPlants" id="KRH53431">
    <property type="protein sequence ID" value="KRH53431"/>
    <property type="gene ID" value="GLYMA_06G125000"/>
</dbReference>
<reference evidence="2" key="3">
    <citation type="submission" date="2018-07" db="EMBL/GenBank/DDBJ databases">
        <title>WGS assembly of Glycine max.</title>
        <authorList>
            <person name="Schmutz J."/>
            <person name="Cannon S."/>
            <person name="Schlueter J."/>
            <person name="Ma J."/>
            <person name="Mitros T."/>
            <person name="Nelson W."/>
            <person name="Hyten D."/>
            <person name="Song Q."/>
            <person name="Thelen J."/>
            <person name="Cheng J."/>
            <person name="Xu D."/>
            <person name="Hellsten U."/>
            <person name="May G."/>
            <person name="Yu Y."/>
            <person name="Sakurai T."/>
            <person name="Umezawa T."/>
            <person name="Bhattacharyya M."/>
            <person name="Sandhu D."/>
            <person name="Valliyodan B."/>
            <person name="Lindquist E."/>
            <person name="Peto M."/>
            <person name="Grant D."/>
            <person name="Shu S."/>
            <person name="Goodstein D."/>
            <person name="Barry K."/>
            <person name="Futrell-Griggs M."/>
            <person name="Abernathy B."/>
            <person name="Du J."/>
            <person name="Tian Z."/>
            <person name="Zhu L."/>
            <person name="Gill N."/>
            <person name="Joshi T."/>
            <person name="Libault M."/>
            <person name="Sethuraman A."/>
            <person name="Zhang X."/>
            <person name="Shinozaki K."/>
            <person name="Nguyen H."/>
            <person name="Wing R."/>
            <person name="Cregan P."/>
            <person name="Specht J."/>
            <person name="Grimwood J."/>
            <person name="Rokhsar D."/>
            <person name="Stacey G."/>
            <person name="Shoemaker R."/>
            <person name="Jackson S."/>
        </authorList>
    </citation>
    <scope>NUCLEOTIDE SEQUENCE</scope>
    <source>
        <tissue evidence="2">Callus</tissue>
    </source>
</reference>
<protein>
    <submittedName>
        <fullName evidence="2 3">Uncharacterized protein</fullName>
    </submittedName>
</protein>
<reference evidence="2 3" key="1">
    <citation type="journal article" date="2010" name="Nature">
        <title>Genome sequence of the palaeopolyploid soybean.</title>
        <authorList>
            <person name="Schmutz J."/>
            <person name="Cannon S.B."/>
            <person name="Schlueter J."/>
            <person name="Ma J."/>
            <person name="Mitros T."/>
            <person name="Nelson W."/>
            <person name="Hyten D.L."/>
            <person name="Song Q."/>
            <person name="Thelen J.J."/>
            <person name="Cheng J."/>
            <person name="Xu D."/>
            <person name="Hellsten U."/>
            <person name="May G.D."/>
            <person name="Yu Y."/>
            <person name="Sakurai T."/>
            <person name="Umezawa T."/>
            <person name="Bhattacharyya M.K."/>
            <person name="Sandhu D."/>
            <person name="Valliyodan B."/>
            <person name="Lindquist E."/>
            <person name="Peto M."/>
            <person name="Grant D."/>
            <person name="Shu S."/>
            <person name="Goodstein D."/>
            <person name="Barry K."/>
            <person name="Futrell-Griggs M."/>
            <person name="Abernathy B."/>
            <person name="Du J."/>
            <person name="Tian Z."/>
            <person name="Zhu L."/>
            <person name="Gill N."/>
            <person name="Joshi T."/>
            <person name="Libault M."/>
            <person name="Sethuraman A."/>
            <person name="Zhang X.-C."/>
            <person name="Shinozaki K."/>
            <person name="Nguyen H.T."/>
            <person name="Wing R.A."/>
            <person name="Cregan P."/>
            <person name="Specht J."/>
            <person name="Grimwood J."/>
            <person name="Rokhsar D."/>
            <person name="Stacey G."/>
            <person name="Shoemaker R.C."/>
            <person name="Jackson S.A."/>
        </authorList>
    </citation>
    <scope>NUCLEOTIDE SEQUENCE [LARGE SCALE GENOMIC DNA]</scope>
    <source>
        <strain evidence="3">cv. Williams 82</strain>
        <tissue evidence="2">Callus</tissue>
    </source>
</reference>
<keyword evidence="1" id="KW-1133">Transmembrane helix</keyword>
<organism evidence="2">
    <name type="scientific">Glycine max</name>
    <name type="common">Soybean</name>
    <name type="synonym">Glycine hispida</name>
    <dbReference type="NCBI Taxonomy" id="3847"/>
    <lineage>
        <taxon>Eukaryota</taxon>
        <taxon>Viridiplantae</taxon>
        <taxon>Streptophyta</taxon>
        <taxon>Embryophyta</taxon>
        <taxon>Tracheophyta</taxon>
        <taxon>Spermatophyta</taxon>
        <taxon>Magnoliopsida</taxon>
        <taxon>eudicotyledons</taxon>
        <taxon>Gunneridae</taxon>
        <taxon>Pentapetalae</taxon>
        <taxon>rosids</taxon>
        <taxon>fabids</taxon>
        <taxon>Fabales</taxon>
        <taxon>Fabaceae</taxon>
        <taxon>Papilionoideae</taxon>
        <taxon>50 kb inversion clade</taxon>
        <taxon>NPAAA clade</taxon>
        <taxon>indigoferoid/millettioid clade</taxon>
        <taxon>Phaseoleae</taxon>
        <taxon>Glycine</taxon>
        <taxon>Glycine subgen. Soja</taxon>
    </lineage>
</organism>
<dbReference type="Proteomes" id="UP000008827">
    <property type="component" value="Chromosome 6"/>
</dbReference>
<proteinExistence type="predicted"/>
<keyword evidence="1" id="KW-0472">Membrane</keyword>
<dbReference type="AlphaFoldDB" id="A0A0R0JFU7"/>